<accession>A0A915INF1</accession>
<evidence type="ECO:0000313" key="1">
    <source>
        <dbReference type="Proteomes" id="UP000887565"/>
    </source>
</evidence>
<protein>
    <submittedName>
        <fullName evidence="2">Uncharacterized protein</fullName>
    </submittedName>
</protein>
<name>A0A915INF1_ROMCU</name>
<dbReference type="WBParaSite" id="nRc.2.0.1.t15404-RA">
    <property type="protein sequence ID" value="nRc.2.0.1.t15404-RA"/>
    <property type="gene ID" value="nRc.2.0.1.g15404"/>
</dbReference>
<dbReference type="Proteomes" id="UP000887565">
    <property type="component" value="Unplaced"/>
</dbReference>
<keyword evidence="1" id="KW-1185">Reference proteome</keyword>
<sequence length="11" mass="1424">MRYKRKRSQNG</sequence>
<evidence type="ECO:0000313" key="2">
    <source>
        <dbReference type="WBParaSite" id="nRc.2.0.1.t15404-RA"/>
    </source>
</evidence>
<organism evidence="1 2">
    <name type="scientific">Romanomermis culicivorax</name>
    <name type="common">Nematode worm</name>
    <dbReference type="NCBI Taxonomy" id="13658"/>
    <lineage>
        <taxon>Eukaryota</taxon>
        <taxon>Metazoa</taxon>
        <taxon>Ecdysozoa</taxon>
        <taxon>Nematoda</taxon>
        <taxon>Enoplea</taxon>
        <taxon>Dorylaimia</taxon>
        <taxon>Mermithida</taxon>
        <taxon>Mermithoidea</taxon>
        <taxon>Mermithidae</taxon>
        <taxon>Romanomermis</taxon>
    </lineage>
</organism>
<reference evidence="2" key="1">
    <citation type="submission" date="2022-11" db="UniProtKB">
        <authorList>
            <consortium name="WormBaseParasite"/>
        </authorList>
    </citation>
    <scope>IDENTIFICATION</scope>
</reference>
<proteinExistence type="predicted"/>